<feature type="domain" description="Response regulatory" evidence="3">
    <location>
        <begin position="6"/>
        <end position="123"/>
    </location>
</feature>
<keyword evidence="5" id="KW-1185">Reference proteome</keyword>
<evidence type="ECO:0000313" key="5">
    <source>
        <dbReference type="Proteomes" id="UP000289859"/>
    </source>
</evidence>
<dbReference type="SMART" id="SM00448">
    <property type="entry name" value="REC"/>
    <property type="match status" value="1"/>
</dbReference>
<dbReference type="OrthoDB" id="673128at2"/>
<comment type="caution">
    <text evidence="4">The sequence shown here is derived from an EMBL/GenBank/DDBJ whole genome shotgun (WGS) entry which is preliminary data.</text>
</comment>
<dbReference type="EMBL" id="QOVK01000002">
    <property type="protein sequence ID" value="RXG25787.1"/>
    <property type="molecule type" value="Genomic_DNA"/>
</dbReference>
<organism evidence="4 5">
    <name type="scientific">Leeuwenhoekiella polynyae</name>
    <dbReference type="NCBI Taxonomy" id="1550906"/>
    <lineage>
        <taxon>Bacteria</taxon>
        <taxon>Pseudomonadati</taxon>
        <taxon>Bacteroidota</taxon>
        <taxon>Flavobacteriia</taxon>
        <taxon>Flavobacteriales</taxon>
        <taxon>Flavobacteriaceae</taxon>
        <taxon>Leeuwenhoekiella</taxon>
    </lineage>
</organism>
<gene>
    <name evidence="4" type="ORF">DSM02_957</name>
</gene>
<accession>A0A4Q0PFS1</accession>
<dbReference type="SUPFAM" id="SSF52172">
    <property type="entry name" value="CheY-like"/>
    <property type="match status" value="1"/>
</dbReference>
<dbReference type="RefSeq" id="WP_128764560.1">
    <property type="nucleotide sequence ID" value="NZ_JBHUOO010000044.1"/>
</dbReference>
<dbReference type="AlphaFoldDB" id="A0A4Q0PFS1"/>
<keyword evidence="1 2" id="KW-0597">Phosphoprotein</keyword>
<dbReference type="InterPro" id="IPR001789">
    <property type="entry name" value="Sig_transdc_resp-reg_receiver"/>
</dbReference>
<dbReference type="GO" id="GO:0000160">
    <property type="term" value="P:phosphorelay signal transduction system"/>
    <property type="evidence" value="ECO:0007669"/>
    <property type="project" value="InterPro"/>
</dbReference>
<feature type="modified residue" description="4-aspartylphosphate" evidence="2">
    <location>
        <position position="57"/>
    </location>
</feature>
<dbReference type="PROSITE" id="PS50110">
    <property type="entry name" value="RESPONSE_REGULATORY"/>
    <property type="match status" value="1"/>
</dbReference>
<evidence type="ECO:0000313" key="4">
    <source>
        <dbReference type="EMBL" id="RXG25787.1"/>
    </source>
</evidence>
<evidence type="ECO:0000259" key="3">
    <source>
        <dbReference type="PROSITE" id="PS50110"/>
    </source>
</evidence>
<dbReference type="Proteomes" id="UP000289859">
    <property type="component" value="Unassembled WGS sequence"/>
</dbReference>
<protein>
    <submittedName>
        <fullName evidence="4">Response regulator receiver domain-containing protein</fullName>
    </submittedName>
</protein>
<name>A0A4Q0PFS1_9FLAO</name>
<dbReference type="Pfam" id="PF00072">
    <property type="entry name" value="Response_reg"/>
    <property type="match status" value="1"/>
</dbReference>
<dbReference type="Gene3D" id="3.40.50.2300">
    <property type="match status" value="1"/>
</dbReference>
<dbReference type="PANTHER" id="PTHR44591:SF3">
    <property type="entry name" value="RESPONSE REGULATORY DOMAIN-CONTAINING PROTEIN"/>
    <property type="match status" value="1"/>
</dbReference>
<reference evidence="4 5" key="1">
    <citation type="submission" date="2018-07" db="EMBL/GenBank/DDBJ databases">
        <title>Leeuwenhoekiella genomics.</title>
        <authorList>
            <person name="Tahon G."/>
            <person name="Willems A."/>
        </authorList>
    </citation>
    <scope>NUCLEOTIDE SEQUENCE [LARGE SCALE GENOMIC DNA]</scope>
    <source>
        <strain evidence="4 5">LMG 29608</strain>
    </source>
</reference>
<evidence type="ECO:0000256" key="2">
    <source>
        <dbReference type="PROSITE-ProRule" id="PRU00169"/>
    </source>
</evidence>
<proteinExistence type="predicted"/>
<dbReference type="CDD" id="cd00156">
    <property type="entry name" value="REC"/>
    <property type="match status" value="1"/>
</dbReference>
<evidence type="ECO:0000256" key="1">
    <source>
        <dbReference type="ARBA" id="ARBA00022553"/>
    </source>
</evidence>
<dbReference type="PANTHER" id="PTHR44591">
    <property type="entry name" value="STRESS RESPONSE REGULATOR PROTEIN 1"/>
    <property type="match status" value="1"/>
</dbReference>
<dbReference type="InterPro" id="IPR011006">
    <property type="entry name" value="CheY-like_superfamily"/>
</dbReference>
<dbReference type="InterPro" id="IPR050595">
    <property type="entry name" value="Bact_response_regulator"/>
</dbReference>
<sequence length="126" mass="14296">MNKPLKVMLVDDQKMANFINKKLIEVTDFAHNILAYTLPDAALLDIETQKPDLIFLDLNMPIIDGWKFLDNLQQNKNFTQVVIVTSSTSSIDKEKAQNYTQVVDFLIKPLTRNTILSLKNKLTAGS</sequence>